<organism evidence="3 4">
    <name type="scientific">Lyophyllum shimeji</name>
    <name type="common">Hon-shimeji</name>
    <name type="synonym">Tricholoma shimeji</name>
    <dbReference type="NCBI Taxonomy" id="47721"/>
    <lineage>
        <taxon>Eukaryota</taxon>
        <taxon>Fungi</taxon>
        <taxon>Dikarya</taxon>
        <taxon>Basidiomycota</taxon>
        <taxon>Agaricomycotina</taxon>
        <taxon>Agaricomycetes</taxon>
        <taxon>Agaricomycetidae</taxon>
        <taxon>Agaricales</taxon>
        <taxon>Tricholomatineae</taxon>
        <taxon>Lyophyllaceae</taxon>
        <taxon>Lyophyllum</taxon>
    </lineage>
</organism>
<proteinExistence type="predicted"/>
<protein>
    <submittedName>
        <fullName evidence="3">Uncharacterized protein</fullName>
    </submittedName>
</protein>
<feature type="compositionally biased region" description="Low complexity" evidence="1">
    <location>
        <begin position="1046"/>
        <end position="1059"/>
    </location>
</feature>
<name>A0A9P3PM40_LYOSH</name>
<keyword evidence="4" id="KW-1185">Reference proteome</keyword>
<dbReference type="AlphaFoldDB" id="A0A9P3PM40"/>
<evidence type="ECO:0000256" key="1">
    <source>
        <dbReference type="SAM" id="MobiDB-lite"/>
    </source>
</evidence>
<evidence type="ECO:0000256" key="2">
    <source>
        <dbReference type="SAM" id="Phobius"/>
    </source>
</evidence>
<feature type="region of interest" description="Disordered" evidence="1">
    <location>
        <begin position="755"/>
        <end position="788"/>
    </location>
</feature>
<feature type="region of interest" description="Disordered" evidence="1">
    <location>
        <begin position="322"/>
        <end position="383"/>
    </location>
</feature>
<feature type="region of interest" description="Disordered" evidence="1">
    <location>
        <begin position="936"/>
        <end position="968"/>
    </location>
</feature>
<evidence type="ECO:0000313" key="3">
    <source>
        <dbReference type="EMBL" id="GLB37984.1"/>
    </source>
</evidence>
<dbReference type="PANTHER" id="PTHR48148:SF3">
    <property type="entry name" value="KERATINOCYTE PROLINE-RICH PROTEIN"/>
    <property type="match status" value="1"/>
</dbReference>
<feature type="region of interest" description="Disordered" evidence="1">
    <location>
        <begin position="903"/>
        <end position="924"/>
    </location>
</feature>
<accession>A0A9P3PM40</accession>
<feature type="compositionally biased region" description="Low complexity" evidence="1">
    <location>
        <begin position="1074"/>
        <end position="1124"/>
    </location>
</feature>
<feature type="transmembrane region" description="Helical" evidence="2">
    <location>
        <begin position="31"/>
        <end position="51"/>
    </location>
</feature>
<dbReference type="OrthoDB" id="3059907at2759"/>
<feature type="compositionally biased region" description="Pro residues" evidence="1">
    <location>
        <begin position="1011"/>
        <end position="1045"/>
    </location>
</feature>
<dbReference type="Proteomes" id="UP001063166">
    <property type="component" value="Unassembled WGS sequence"/>
</dbReference>
<evidence type="ECO:0000313" key="4">
    <source>
        <dbReference type="Proteomes" id="UP001063166"/>
    </source>
</evidence>
<feature type="region of interest" description="Disordered" evidence="1">
    <location>
        <begin position="663"/>
        <end position="687"/>
    </location>
</feature>
<feature type="compositionally biased region" description="Pro residues" evidence="1">
    <location>
        <begin position="671"/>
        <end position="684"/>
    </location>
</feature>
<sequence>MDPRPPTSRALSLQAAYFISALLSAIIRLKLYLTFAGVAFLAIAVACQLAGHTVKEVAKPVRMVASSPTSSTPLGPSPTLSGPASMSGQDQWQTLLNILSELVRLCALQAVLVFIRSPDQGFSFLDFVCLKWLTFRTTLASGVAAPQPPPPPPPPPSLPLPTYDVLAVRALTLLGIVIQTLVNVSARLGNLLHVLSSPSYSHDLTQALLYAFTIHQCLPAMVCVSLFTTVAVPGWVSILSALAAFFTALSPAVVRSFVSSALESKTGPITLRLSNPAAAQSISLASSNDDGTLVQPGTPSPFSFVGKKKIWFLLAQSPPFRSPFRTPSRPPPRRRSPLSASPLRGDSDEHEDSASDLDVSGPAADGEESPPNVSVPVDVGDEEKQEEKFVTVLEYPVSAPAEEAPPVIDVDDTFSLGDVIQHERTMDDLVDADEVEMQADLAHVSLDRSLTGAEEAATSAAVDDADTFSLGDVIQHGRSMQNLVDVDGDDMLADLAHVLVDSAEEGFPAAAGEGDTDTLSLGDLVSHDCEGEGNEAVVSLDLRADLANISADSDEGDQQFVAEVSYASLHSRQDAGSAACTSANENESSQPASISASYLPLFQNTPLPRSSANTSNACAAWAREVHHSIIADRLDRLSASHSADCVSLFELRCGLQEAGDELDPSRVLELPPSPMRAPSPPPASAPRLNVIQASPEKDESREDIIQVSPCRGMERSTRMTRRRTRGGFPQFLEYAVELSLSSLSSVTSLPSVPSSYINAGTPEPSFEQSLEQQEEEQVEREADQSNSSIGSVNALLQDCEVSLVRSTWPPRDRDFPTEADTSDEWRLTPEMVEFWNKRKAQNPRVEVEVDVDAFSAIGDVAAEEDRCEDFAVGCTAMEEEESQCVDIEEMGTRMKMKLPIPWDHPSAAPKPAEDEDVQENTDMSPYLPVPSPNTSFAAHDISAPHFDDPRSAPQEEVPVERSICPSQSRSQISMFTMSTAEHWEAVCKMYAPRERVAVPESPSPTASSPSSLPPPAPPPSSPPEPTPEPSSPSPPPARHPSPPVQARPASSRRVSAALSRTEEVIARSRAFLERTASSTAKARARRPLSASTPAPSAASSAAPTTQSRPLRPRSRLTTSTAAAAENSDLGPSGLDPTVRASSRLAARRSLTVRTTASSRRR</sequence>
<reference evidence="3" key="1">
    <citation type="submission" date="2022-07" db="EMBL/GenBank/DDBJ databases">
        <title>The genome of Lyophyllum shimeji provides insight into the initial evolution of ectomycorrhizal fungal genome.</title>
        <authorList>
            <person name="Kobayashi Y."/>
            <person name="Shibata T."/>
            <person name="Hirakawa H."/>
            <person name="Shigenobu S."/>
            <person name="Nishiyama T."/>
            <person name="Yamada A."/>
            <person name="Hasebe M."/>
            <person name="Kawaguchi M."/>
        </authorList>
    </citation>
    <scope>NUCLEOTIDE SEQUENCE</scope>
    <source>
        <strain evidence="3">AT787</strain>
    </source>
</reference>
<feature type="transmembrane region" description="Helical" evidence="2">
    <location>
        <begin position="6"/>
        <end position="24"/>
    </location>
</feature>
<comment type="caution">
    <text evidence="3">The sequence shown here is derived from an EMBL/GenBank/DDBJ whole genome shotgun (WGS) entry which is preliminary data.</text>
</comment>
<dbReference type="PANTHER" id="PTHR48148">
    <property type="entry name" value="KERATINOCYTE PROLINE-RICH PROTEIN"/>
    <property type="match status" value="1"/>
</dbReference>
<feature type="compositionally biased region" description="Basic and acidic residues" evidence="1">
    <location>
        <begin position="1060"/>
        <end position="1072"/>
    </location>
</feature>
<gene>
    <name evidence="3" type="ORF">LshimejAT787_0410350</name>
</gene>
<keyword evidence="2" id="KW-0472">Membrane</keyword>
<dbReference type="EMBL" id="BRPK01000004">
    <property type="protein sequence ID" value="GLB37984.1"/>
    <property type="molecule type" value="Genomic_DNA"/>
</dbReference>
<feature type="compositionally biased region" description="Low complexity" evidence="1">
    <location>
        <begin position="1137"/>
        <end position="1161"/>
    </location>
</feature>
<keyword evidence="2" id="KW-1133">Transmembrane helix</keyword>
<feature type="compositionally biased region" description="Low complexity" evidence="1">
    <location>
        <begin position="999"/>
        <end position="1010"/>
    </location>
</feature>
<feature type="region of interest" description="Disordered" evidence="1">
    <location>
        <begin position="996"/>
        <end position="1161"/>
    </location>
</feature>
<keyword evidence="2" id="KW-0812">Transmembrane</keyword>